<dbReference type="OrthoDB" id="10475299at2759"/>
<dbReference type="WBParaSite" id="SSLN_0001294201-mRNA-1">
    <property type="protein sequence ID" value="SSLN_0001294201-mRNA-1"/>
    <property type="gene ID" value="SSLN_0001294201"/>
</dbReference>
<reference evidence="1 2" key="2">
    <citation type="submission" date="2018-11" db="EMBL/GenBank/DDBJ databases">
        <authorList>
            <consortium name="Pathogen Informatics"/>
        </authorList>
    </citation>
    <scope>NUCLEOTIDE SEQUENCE [LARGE SCALE GENOMIC DNA]</scope>
    <source>
        <strain evidence="1 2">NST_G2</strain>
    </source>
</reference>
<sequence length="169" mass="18788">MITRNITKYMLSACIADLEESMILGSSVAGRAGRQHQDRFDDSDTDISNLLAAKNGLHKAYIDLRTDAAKAAFFRCPCLVQQRLREMQDVWMIRKAEEIQAISVAAIDRLPQVDTNNDLDLPPSLPETIWAVQQISSGKAPGSDAIPPKVYKHGGPRMMAELTTLFQKM</sequence>
<dbReference type="Proteomes" id="UP000275846">
    <property type="component" value="Unassembled WGS sequence"/>
</dbReference>
<dbReference type="EMBL" id="UYSU01037299">
    <property type="protein sequence ID" value="VDL98857.1"/>
    <property type="molecule type" value="Genomic_DNA"/>
</dbReference>
<name>A0A183T7M4_SCHSO</name>
<dbReference type="AlphaFoldDB" id="A0A183T7M4"/>
<evidence type="ECO:0000313" key="3">
    <source>
        <dbReference type="WBParaSite" id="SSLN_0001294201-mRNA-1"/>
    </source>
</evidence>
<protein>
    <submittedName>
        <fullName evidence="3">NTP_transf_2 domain-containing protein</fullName>
    </submittedName>
</protein>
<evidence type="ECO:0000313" key="2">
    <source>
        <dbReference type="Proteomes" id="UP000275846"/>
    </source>
</evidence>
<reference evidence="3" key="1">
    <citation type="submission" date="2016-06" db="UniProtKB">
        <authorList>
            <consortium name="WormBaseParasite"/>
        </authorList>
    </citation>
    <scope>IDENTIFICATION</scope>
</reference>
<keyword evidence="2" id="KW-1185">Reference proteome</keyword>
<evidence type="ECO:0000313" key="1">
    <source>
        <dbReference type="EMBL" id="VDL98857.1"/>
    </source>
</evidence>
<organism evidence="3">
    <name type="scientific">Schistocephalus solidus</name>
    <name type="common">Tapeworm</name>
    <dbReference type="NCBI Taxonomy" id="70667"/>
    <lineage>
        <taxon>Eukaryota</taxon>
        <taxon>Metazoa</taxon>
        <taxon>Spiralia</taxon>
        <taxon>Lophotrochozoa</taxon>
        <taxon>Platyhelminthes</taxon>
        <taxon>Cestoda</taxon>
        <taxon>Eucestoda</taxon>
        <taxon>Diphyllobothriidea</taxon>
        <taxon>Diphyllobothriidae</taxon>
        <taxon>Schistocephalus</taxon>
    </lineage>
</organism>
<gene>
    <name evidence="1" type="ORF">SSLN_LOCUS12472</name>
</gene>
<accession>A0A183T7M4</accession>
<proteinExistence type="predicted"/>